<dbReference type="Pfam" id="PF02517">
    <property type="entry name" value="Rce1-like"/>
    <property type="match status" value="1"/>
</dbReference>
<feature type="transmembrane region" description="Helical" evidence="1">
    <location>
        <begin position="288"/>
        <end position="317"/>
    </location>
</feature>
<keyword evidence="4" id="KW-1185">Reference proteome</keyword>
<feature type="transmembrane region" description="Helical" evidence="1">
    <location>
        <begin position="9"/>
        <end position="25"/>
    </location>
</feature>
<evidence type="ECO:0000313" key="3">
    <source>
        <dbReference type="EMBL" id="GFR39025.1"/>
    </source>
</evidence>
<accession>A0A916QE08</accession>
<comment type="caution">
    <text evidence="3">The sequence shown here is derived from an EMBL/GenBank/DDBJ whole genome shotgun (WGS) entry which is preliminary data.</text>
</comment>
<feature type="transmembrane region" description="Helical" evidence="1">
    <location>
        <begin position="379"/>
        <end position="399"/>
    </location>
</feature>
<dbReference type="Proteomes" id="UP000654993">
    <property type="component" value="Unassembled WGS sequence"/>
</dbReference>
<protein>
    <recommendedName>
        <fullName evidence="2">CAAX prenyl protease 2/Lysostaphin resistance protein A-like domain-containing protein</fullName>
    </recommendedName>
</protein>
<proteinExistence type="predicted"/>
<keyword evidence="1" id="KW-0472">Membrane</keyword>
<dbReference type="InterPro" id="IPR003675">
    <property type="entry name" value="Rce1/LyrA-like_dom"/>
</dbReference>
<sequence>MKTRRTKNIWLSLGLILCIAYFLWFNHPFPLEDGSLSKEEAALAALQYFDLDPEEAKVSVIYDVDQEAIAYLQKEQLLDSYLDRYDPVYPLEYYLVEIEMPEDNRYSAHVHLYEGIITAWSRPVPSDIAESSEAAALAAAEAYFHQQRPADLAATETSSLQLPDGSFQIYYEYDHDRIGEAKRTVTVHTAGGAVIAYQSGFMPPSSFLAWLEQQNARAEQFTGLTLWASAALAAAALTIAILYRRSIHWSDGLLLVSITVIIQTIQYMNTLPNYVSLIELRQAGWLLYAFEFIFAASFTAVFCLTVYLPYLGGKALLAREGRSRLLHLRDWNRELRNAVLRGYGFGFLILAVQTVIFQVGSAAFHVWWIPDPSLSTENMLWPLLMPLTAWAAAISEEIIYRLFAVTLFKKLFRSTFIAVLLSSMLWGLGHTAYPVYPVYTRFIEVTIIGILFGYLFIRLGFAAAVFAHAVADSVLMGLDIAGLGIGGLIAACVYIALPAVIGWLLARRPPMSQRSSPAYAPLDLPPR</sequence>
<feature type="transmembrane region" description="Helical" evidence="1">
    <location>
        <begin position="483"/>
        <end position="506"/>
    </location>
</feature>
<feature type="domain" description="CAAX prenyl protease 2/Lysostaphin resistance protein A-like" evidence="2">
    <location>
        <begin position="381"/>
        <end position="473"/>
    </location>
</feature>
<dbReference type="GO" id="GO:0004175">
    <property type="term" value="F:endopeptidase activity"/>
    <property type="evidence" value="ECO:0007669"/>
    <property type="project" value="UniProtKB-ARBA"/>
</dbReference>
<gene>
    <name evidence="3" type="ORF">PRECH8_23210</name>
</gene>
<dbReference type="AlphaFoldDB" id="A0A916QE08"/>
<organism evidence="3 4">
    <name type="scientific">Insulibacter thermoxylanivorax</name>
    <dbReference type="NCBI Taxonomy" id="2749268"/>
    <lineage>
        <taxon>Bacteria</taxon>
        <taxon>Bacillati</taxon>
        <taxon>Bacillota</taxon>
        <taxon>Bacilli</taxon>
        <taxon>Bacillales</taxon>
        <taxon>Paenibacillaceae</taxon>
        <taxon>Insulibacter</taxon>
    </lineage>
</organism>
<evidence type="ECO:0000313" key="4">
    <source>
        <dbReference type="Proteomes" id="UP000654993"/>
    </source>
</evidence>
<evidence type="ECO:0000256" key="1">
    <source>
        <dbReference type="SAM" id="Phobius"/>
    </source>
</evidence>
<dbReference type="GO" id="GO:0080120">
    <property type="term" value="P:CAAX-box protein maturation"/>
    <property type="evidence" value="ECO:0007669"/>
    <property type="project" value="UniProtKB-ARBA"/>
</dbReference>
<keyword evidence="1" id="KW-0812">Transmembrane</keyword>
<name>A0A916QE08_9BACL</name>
<feature type="transmembrane region" description="Helical" evidence="1">
    <location>
        <begin position="224"/>
        <end position="243"/>
    </location>
</feature>
<feature type="transmembrane region" description="Helical" evidence="1">
    <location>
        <begin position="252"/>
        <end position="268"/>
    </location>
</feature>
<dbReference type="EMBL" id="BMAQ01000033">
    <property type="protein sequence ID" value="GFR39025.1"/>
    <property type="molecule type" value="Genomic_DNA"/>
</dbReference>
<dbReference type="RefSeq" id="WP_200967241.1">
    <property type="nucleotide sequence ID" value="NZ_BMAQ01000033.1"/>
</dbReference>
<feature type="transmembrane region" description="Helical" evidence="1">
    <location>
        <begin position="338"/>
        <end position="359"/>
    </location>
</feature>
<reference evidence="3" key="1">
    <citation type="submission" date="2020-08" db="EMBL/GenBank/DDBJ databases">
        <authorList>
            <person name="Uke A."/>
            <person name="Chhe C."/>
            <person name="Baramee S."/>
            <person name="Kosugi A."/>
        </authorList>
    </citation>
    <scope>NUCLEOTIDE SEQUENCE</scope>
    <source>
        <strain evidence="3">DA-C8</strain>
    </source>
</reference>
<keyword evidence="1" id="KW-1133">Transmembrane helix</keyword>
<feature type="transmembrane region" description="Helical" evidence="1">
    <location>
        <begin position="445"/>
        <end position="471"/>
    </location>
</feature>
<feature type="transmembrane region" description="Helical" evidence="1">
    <location>
        <begin position="411"/>
        <end position="433"/>
    </location>
</feature>
<reference evidence="3" key="2">
    <citation type="journal article" date="2021" name="Data Brief">
        <title>Draft genome sequence data of the facultative, thermophilic, xylanolytic bacterium Paenibacillus sp. strain DA-C8.</title>
        <authorList>
            <person name="Chhe C."/>
            <person name="Uke A."/>
            <person name="Baramee S."/>
            <person name="Ungkulpasvich U."/>
            <person name="Tachaapaikoon C."/>
            <person name="Pason P."/>
            <person name="Waeonukul R."/>
            <person name="Ratanakhanokchai K."/>
            <person name="Kosugi A."/>
        </authorList>
    </citation>
    <scope>NUCLEOTIDE SEQUENCE</scope>
    <source>
        <strain evidence="3">DA-C8</strain>
    </source>
</reference>
<evidence type="ECO:0000259" key="2">
    <source>
        <dbReference type="Pfam" id="PF02517"/>
    </source>
</evidence>